<evidence type="ECO:0000313" key="5">
    <source>
        <dbReference type="EMBL" id="THF75406.1"/>
    </source>
</evidence>
<gene>
    <name evidence="5" type="ORF">E6W99_23555</name>
</gene>
<dbReference type="SUPFAM" id="SSF52091">
    <property type="entry name" value="SpoIIaa-like"/>
    <property type="match status" value="1"/>
</dbReference>
<proteinExistence type="inferred from homology"/>
<dbReference type="PANTHER" id="PTHR33495:SF9">
    <property type="entry name" value="ANTI-SIGMA-B FACTOR ANTAGONIST"/>
    <property type="match status" value="1"/>
</dbReference>
<dbReference type="NCBIfam" id="TIGR00377">
    <property type="entry name" value="ant_ant_sig"/>
    <property type="match status" value="1"/>
</dbReference>
<evidence type="ECO:0000256" key="4">
    <source>
        <dbReference type="RuleBase" id="RU003749"/>
    </source>
</evidence>
<protein>
    <recommendedName>
        <fullName evidence="4">Anti-sigma factor antagonist</fullName>
    </recommendedName>
</protein>
<dbReference type="Pfam" id="PF01740">
    <property type="entry name" value="STAS"/>
    <property type="match status" value="1"/>
</dbReference>
<sequence length="110" mass="11905">MNVKVDIDKQIDKTIVSVAGEIDAYTAPKLREALTPLTNESKPNIIVNLKNVSYMDSTGLGVFVGLLKAVRSEGGQLKLVELTDRLERLFSITGLSDIIDISTKSEGGVQ</sequence>
<evidence type="ECO:0000256" key="1">
    <source>
        <dbReference type="ARBA" id="ARBA00009013"/>
    </source>
</evidence>
<dbReference type="AlphaFoldDB" id="A0A4V3WE95"/>
<accession>A0A4V3WE95</accession>
<evidence type="ECO:0000256" key="2">
    <source>
        <dbReference type="ARBA" id="ARBA00022553"/>
    </source>
</evidence>
<dbReference type="InterPro" id="IPR036513">
    <property type="entry name" value="STAS_dom_sf"/>
</dbReference>
<dbReference type="InterPro" id="IPR003658">
    <property type="entry name" value="Anti-sigma_ant"/>
</dbReference>
<name>A0A4V3WE95_9BACI</name>
<keyword evidence="2" id="KW-0597">Phosphoprotein</keyword>
<dbReference type="FunFam" id="3.30.750.24:FF:000001">
    <property type="entry name" value="Anti-sigma factor antagonist"/>
    <property type="match status" value="1"/>
</dbReference>
<keyword evidence="6" id="KW-1185">Reference proteome</keyword>
<dbReference type="GO" id="GO:0043856">
    <property type="term" value="F:anti-sigma factor antagonist activity"/>
    <property type="evidence" value="ECO:0007669"/>
    <property type="project" value="InterPro"/>
</dbReference>
<dbReference type="InterPro" id="IPR002645">
    <property type="entry name" value="STAS_dom"/>
</dbReference>
<dbReference type="PANTHER" id="PTHR33495">
    <property type="entry name" value="ANTI-SIGMA FACTOR ANTAGONIST TM_1081-RELATED-RELATED"/>
    <property type="match status" value="1"/>
</dbReference>
<dbReference type="Proteomes" id="UP000310334">
    <property type="component" value="Unassembled WGS sequence"/>
</dbReference>
<evidence type="ECO:0000313" key="6">
    <source>
        <dbReference type="Proteomes" id="UP000310334"/>
    </source>
</evidence>
<dbReference type="EMBL" id="SSNT01000027">
    <property type="protein sequence ID" value="THF75406.1"/>
    <property type="molecule type" value="Genomic_DNA"/>
</dbReference>
<dbReference type="PROSITE" id="PS50801">
    <property type="entry name" value="STAS"/>
    <property type="match status" value="1"/>
</dbReference>
<dbReference type="OrthoDB" id="9793697at2"/>
<comment type="function">
    <text evidence="3">Positive regulator of sigma-B activity. Non-phosphorylated RsbV binds to RsbW, preventing its association with sigma-B. When phosphorylated, releases RsbW, which is then free to complex with and inactivate sigma-B.</text>
</comment>
<comment type="caution">
    <text evidence="5">The sequence shown here is derived from an EMBL/GenBank/DDBJ whole genome shotgun (WGS) entry which is preliminary data.</text>
</comment>
<evidence type="ECO:0000256" key="3">
    <source>
        <dbReference type="ARBA" id="ARBA00024670"/>
    </source>
</evidence>
<dbReference type="RefSeq" id="WP_136358436.1">
    <property type="nucleotide sequence ID" value="NZ_CP046266.1"/>
</dbReference>
<reference evidence="5 6" key="1">
    <citation type="submission" date="2019-04" db="EMBL/GenBank/DDBJ databases">
        <title>Bacillus sediminilitoris sp. nov., isolated from a tidal flat sediment on the East China Sea.</title>
        <authorList>
            <person name="Wei Y."/>
            <person name="Mao H."/>
            <person name="Fang J."/>
        </authorList>
    </citation>
    <scope>NUCLEOTIDE SEQUENCE [LARGE SCALE GENOMIC DNA]</scope>
    <source>
        <strain evidence="5 6">DSL-17</strain>
    </source>
</reference>
<organism evidence="5 6">
    <name type="scientific">Metabacillus sediminilitoris</name>
    <dbReference type="NCBI Taxonomy" id="2567941"/>
    <lineage>
        <taxon>Bacteria</taxon>
        <taxon>Bacillati</taxon>
        <taxon>Bacillota</taxon>
        <taxon>Bacilli</taxon>
        <taxon>Bacillales</taxon>
        <taxon>Bacillaceae</taxon>
        <taxon>Metabacillus</taxon>
    </lineage>
</organism>
<comment type="similarity">
    <text evidence="1 4">Belongs to the anti-sigma-factor antagonist family.</text>
</comment>
<dbReference type="Gene3D" id="3.30.750.24">
    <property type="entry name" value="STAS domain"/>
    <property type="match status" value="1"/>
</dbReference>
<dbReference type="CDD" id="cd07043">
    <property type="entry name" value="STAS_anti-anti-sigma_factors"/>
    <property type="match status" value="1"/>
</dbReference>